<dbReference type="AlphaFoldDB" id="A0AA86VR10"/>
<evidence type="ECO:0000313" key="2">
    <source>
        <dbReference type="EMBL" id="CAJ1975081.1"/>
    </source>
</evidence>
<proteinExistence type="predicted"/>
<sequence length="72" mass="8325">MPQNDFWRIHKVSDNRRGETSKSNTKASEKLNVERNPNLRDKERSKGKSCDTRWGLRKATIAQVVATRELGQ</sequence>
<feature type="compositionally biased region" description="Basic and acidic residues" evidence="1">
    <location>
        <begin position="7"/>
        <end position="20"/>
    </location>
</feature>
<protein>
    <submittedName>
        <fullName evidence="2">Uncharacterized protein</fullName>
    </submittedName>
</protein>
<evidence type="ECO:0000256" key="1">
    <source>
        <dbReference type="SAM" id="MobiDB-lite"/>
    </source>
</evidence>
<dbReference type="EMBL" id="OY731406">
    <property type="protein sequence ID" value="CAJ1975081.1"/>
    <property type="molecule type" value="Genomic_DNA"/>
</dbReference>
<dbReference type="Gramene" id="rna-AYBTSS11_LOCUS27177">
    <property type="protein sequence ID" value="CAJ1975081.1"/>
    <property type="gene ID" value="gene-AYBTSS11_LOCUS27177"/>
</dbReference>
<feature type="non-terminal residue" evidence="2">
    <location>
        <position position="72"/>
    </location>
</feature>
<reference evidence="2" key="1">
    <citation type="submission" date="2023-10" db="EMBL/GenBank/DDBJ databases">
        <authorList>
            <person name="Domelevo Entfellner J.-B."/>
        </authorList>
    </citation>
    <scope>NUCLEOTIDE SEQUENCE</scope>
</reference>
<organism evidence="2 3">
    <name type="scientific">Sphenostylis stenocarpa</name>
    <dbReference type="NCBI Taxonomy" id="92480"/>
    <lineage>
        <taxon>Eukaryota</taxon>
        <taxon>Viridiplantae</taxon>
        <taxon>Streptophyta</taxon>
        <taxon>Embryophyta</taxon>
        <taxon>Tracheophyta</taxon>
        <taxon>Spermatophyta</taxon>
        <taxon>Magnoliopsida</taxon>
        <taxon>eudicotyledons</taxon>
        <taxon>Gunneridae</taxon>
        <taxon>Pentapetalae</taxon>
        <taxon>rosids</taxon>
        <taxon>fabids</taxon>
        <taxon>Fabales</taxon>
        <taxon>Fabaceae</taxon>
        <taxon>Papilionoideae</taxon>
        <taxon>50 kb inversion clade</taxon>
        <taxon>NPAAA clade</taxon>
        <taxon>indigoferoid/millettioid clade</taxon>
        <taxon>Phaseoleae</taxon>
        <taxon>Sphenostylis</taxon>
    </lineage>
</organism>
<dbReference type="Proteomes" id="UP001189624">
    <property type="component" value="Chromosome 9"/>
</dbReference>
<feature type="region of interest" description="Disordered" evidence="1">
    <location>
        <begin position="1"/>
        <end position="51"/>
    </location>
</feature>
<feature type="compositionally biased region" description="Basic and acidic residues" evidence="1">
    <location>
        <begin position="27"/>
        <end position="51"/>
    </location>
</feature>
<accession>A0AA86VR10</accession>
<keyword evidence="3" id="KW-1185">Reference proteome</keyword>
<gene>
    <name evidence="2" type="ORF">AYBTSS11_LOCUS27177</name>
</gene>
<name>A0AA86VR10_9FABA</name>
<evidence type="ECO:0000313" key="3">
    <source>
        <dbReference type="Proteomes" id="UP001189624"/>
    </source>
</evidence>